<evidence type="ECO:0000256" key="4">
    <source>
        <dbReference type="ARBA" id="ARBA00022741"/>
    </source>
</evidence>
<keyword evidence="8" id="KW-0325">Glycoprotein</keyword>
<dbReference type="OrthoDB" id="6500128at2759"/>
<keyword evidence="13" id="KW-1185">Reference proteome</keyword>
<keyword evidence="12" id="KW-0378">Hydrolase</keyword>
<dbReference type="InterPro" id="IPR003593">
    <property type="entry name" value="AAA+_ATPase"/>
</dbReference>
<comment type="caution">
    <text evidence="12">The sequence shown here is derived from an EMBL/GenBank/DDBJ whole genome shotgun (WGS) entry which is preliminary data.</text>
</comment>
<dbReference type="InterPro" id="IPR036640">
    <property type="entry name" value="ABC1_TM_sf"/>
</dbReference>
<dbReference type="Pfam" id="PF24357">
    <property type="entry name" value="TMD0_ABC"/>
    <property type="match status" value="1"/>
</dbReference>
<evidence type="ECO:0000256" key="1">
    <source>
        <dbReference type="ARBA" id="ARBA00004141"/>
    </source>
</evidence>
<keyword evidence="3 9" id="KW-0812">Transmembrane</keyword>
<feature type="domain" description="ABC transporter" evidence="10">
    <location>
        <begin position="603"/>
        <end position="828"/>
    </location>
</feature>
<keyword evidence="6 9" id="KW-1133">Transmembrane helix</keyword>
<dbReference type="GO" id="GO:0140359">
    <property type="term" value="F:ABC-type transporter activity"/>
    <property type="evidence" value="ECO:0007669"/>
    <property type="project" value="InterPro"/>
</dbReference>
<evidence type="ECO:0000256" key="9">
    <source>
        <dbReference type="SAM" id="Phobius"/>
    </source>
</evidence>
<evidence type="ECO:0000259" key="11">
    <source>
        <dbReference type="PROSITE" id="PS50929"/>
    </source>
</evidence>
<feature type="transmembrane region" description="Helical" evidence="9">
    <location>
        <begin position="1106"/>
        <end position="1125"/>
    </location>
</feature>
<feature type="transmembrane region" description="Helical" evidence="9">
    <location>
        <begin position="98"/>
        <end position="120"/>
    </location>
</feature>
<feature type="transmembrane region" description="Helical" evidence="9">
    <location>
        <begin position="394"/>
        <end position="411"/>
    </location>
</feature>
<keyword evidence="2" id="KW-0813">Transport</keyword>
<accession>A0A8K0UFI8</accession>
<feature type="transmembrane region" description="Helical" evidence="9">
    <location>
        <begin position="989"/>
        <end position="1012"/>
    </location>
</feature>
<feature type="transmembrane region" description="Helical" evidence="9">
    <location>
        <begin position="880"/>
        <end position="900"/>
    </location>
</feature>
<feature type="transmembrane region" description="Helical" evidence="9">
    <location>
        <begin position="1018"/>
        <end position="1038"/>
    </location>
</feature>
<dbReference type="CDD" id="cd03244">
    <property type="entry name" value="ABCC_MRP_domain2"/>
    <property type="match status" value="1"/>
</dbReference>
<dbReference type="CDD" id="cd18579">
    <property type="entry name" value="ABC_6TM_ABCC_D1"/>
    <property type="match status" value="1"/>
</dbReference>
<evidence type="ECO:0000256" key="8">
    <source>
        <dbReference type="ARBA" id="ARBA00023180"/>
    </source>
</evidence>
<dbReference type="PANTHER" id="PTHR24223:SF399">
    <property type="entry name" value="ABC TRANSPORTER ATNG"/>
    <property type="match status" value="1"/>
</dbReference>
<dbReference type="Pfam" id="PF00005">
    <property type="entry name" value="ABC_tran"/>
    <property type="match status" value="2"/>
</dbReference>
<feature type="domain" description="ABC transmembrane type-1" evidence="11">
    <location>
        <begin position="324"/>
        <end position="539"/>
    </location>
</feature>
<protein>
    <submittedName>
        <fullName evidence="12">P-loop containing nucleoside triphosphate hydrolase protein</fullName>
    </submittedName>
</protein>
<dbReference type="InterPro" id="IPR050173">
    <property type="entry name" value="ABC_transporter_C-like"/>
</dbReference>
<dbReference type="Proteomes" id="UP000813824">
    <property type="component" value="Unassembled WGS sequence"/>
</dbReference>
<feature type="transmembrane region" description="Helical" evidence="9">
    <location>
        <begin position="61"/>
        <end position="86"/>
    </location>
</feature>
<dbReference type="GO" id="GO:0005524">
    <property type="term" value="F:ATP binding"/>
    <property type="evidence" value="ECO:0007669"/>
    <property type="project" value="UniProtKB-KW"/>
</dbReference>
<gene>
    <name evidence="12" type="ORF">BXZ70DRAFT_1053981</name>
</gene>
<dbReference type="GO" id="GO:0016887">
    <property type="term" value="F:ATP hydrolysis activity"/>
    <property type="evidence" value="ECO:0007669"/>
    <property type="project" value="InterPro"/>
</dbReference>
<feature type="transmembrane region" description="Helical" evidence="9">
    <location>
        <begin position="167"/>
        <end position="187"/>
    </location>
</feature>
<dbReference type="SMART" id="SM00382">
    <property type="entry name" value="AAA"/>
    <property type="match status" value="2"/>
</dbReference>
<name>A0A8K0UFI8_9AGAR</name>
<dbReference type="InterPro" id="IPR027417">
    <property type="entry name" value="P-loop_NTPase"/>
</dbReference>
<dbReference type="PROSITE" id="PS50929">
    <property type="entry name" value="ABC_TM1F"/>
    <property type="match status" value="2"/>
</dbReference>
<evidence type="ECO:0000256" key="7">
    <source>
        <dbReference type="ARBA" id="ARBA00023136"/>
    </source>
</evidence>
<feature type="transmembrane region" description="Helical" evidence="9">
    <location>
        <begin position="127"/>
        <end position="147"/>
    </location>
</feature>
<feature type="transmembrane region" description="Helical" evidence="9">
    <location>
        <begin position="29"/>
        <end position="49"/>
    </location>
</feature>
<dbReference type="InterPro" id="IPR003439">
    <property type="entry name" value="ABC_transporter-like_ATP-bd"/>
</dbReference>
<dbReference type="InterPro" id="IPR056227">
    <property type="entry name" value="TMD0_ABC"/>
</dbReference>
<dbReference type="CDD" id="cd18580">
    <property type="entry name" value="ABC_6TM_ABCC_D2"/>
    <property type="match status" value="1"/>
</dbReference>
<dbReference type="Gene3D" id="1.20.1560.10">
    <property type="entry name" value="ABC transporter type 1, transmembrane domain"/>
    <property type="match status" value="2"/>
</dbReference>
<dbReference type="PROSITE" id="PS00211">
    <property type="entry name" value="ABC_TRANSPORTER_1"/>
    <property type="match status" value="1"/>
</dbReference>
<evidence type="ECO:0000256" key="6">
    <source>
        <dbReference type="ARBA" id="ARBA00022989"/>
    </source>
</evidence>
<keyword evidence="4" id="KW-0547">Nucleotide-binding</keyword>
<feature type="domain" description="ABC transporter" evidence="10">
    <location>
        <begin position="1198"/>
        <end position="1433"/>
    </location>
</feature>
<feature type="transmembrane region" description="Helical" evidence="9">
    <location>
        <begin position="960"/>
        <end position="977"/>
    </location>
</feature>
<organism evidence="12 13">
    <name type="scientific">Cristinia sonorae</name>
    <dbReference type="NCBI Taxonomy" id="1940300"/>
    <lineage>
        <taxon>Eukaryota</taxon>
        <taxon>Fungi</taxon>
        <taxon>Dikarya</taxon>
        <taxon>Basidiomycota</taxon>
        <taxon>Agaricomycotina</taxon>
        <taxon>Agaricomycetes</taxon>
        <taxon>Agaricomycetidae</taxon>
        <taxon>Agaricales</taxon>
        <taxon>Pleurotineae</taxon>
        <taxon>Stephanosporaceae</taxon>
        <taxon>Cristinia</taxon>
    </lineage>
</organism>
<dbReference type="PANTHER" id="PTHR24223">
    <property type="entry name" value="ATP-BINDING CASSETTE SUB-FAMILY C"/>
    <property type="match status" value="1"/>
</dbReference>
<dbReference type="InterPro" id="IPR044746">
    <property type="entry name" value="ABCC_6TM_D1"/>
</dbReference>
<evidence type="ECO:0000259" key="10">
    <source>
        <dbReference type="PROSITE" id="PS50893"/>
    </source>
</evidence>
<evidence type="ECO:0000256" key="5">
    <source>
        <dbReference type="ARBA" id="ARBA00022840"/>
    </source>
</evidence>
<dbReference type="SUPFAM" id="SSF52540">
    <property type="entry name" value="P-loop containing nucleoside triphosphate hydrolases"/>
    <property type="match status" value="2"/>
</dbReference>
<comment type="subcellular location">
    <subcellularLocation>
        <location evidence="1">Membrane</location>
        <topology evidence="1">Multi-pass membrane protein</topology>
    </subcellularLocation>
</comment>
<sequence>MADCAQDRSFGPASTCRTMDFTVFFEQSILSLTPDVIFLVLAMLRLTYLSRQSSKLSRHGAVHLAVKMIVGVLVLLVSSVASLVYLHRASTSTELPGLFVWIAAPALQLVAVIMLGVVVVAEHYRSVTPSVLVICYALVKGLFTATALRTYQLGGLIGSDNNVDKGIIWAEAFTCAAYFVLCFSELVEKRRLLKDKTLPPVATASFISRSLYFWLLPLLWTGRKKVLTIEDLGTVPPELRADASGTALYSSLSRTKKGANYLLFATMKAFGLKLFAPAVPRLVLLLATYAQPLLVNKTVQFVADTSKPTEEGWALVFDATVLYRGALVGNIYSKSLKLSSHTSRSMGGGVASTYMSVDVERVCQGTEFFHEMWASLASVGLSVAILYTQATWPAFLPLAVTAILLAIASRVSKRVGASQKLWLAATDKRVKFISSIINNLLPIKWSSYESVLAKRVAELRANEMKQAKKFYIFTSVAGALSLSASPICILAVLGPYAAIAARTGRPPLESNNLFTIVTTLNLLNLPLNMLGQFLPIMAASYASVKRIEEFLLKDEKPADSRTFFDHSNANNEDVKDDSEKDDVLELSYGDEKPRVTEEPSIEITMNSTSFAWAPDADAFLQDLTMNLSEQRLYMCVGPVASGKTLLLLSILGETICKSGSYLSPPVRIAYAAQDALIVPGTVRENITFGCEFDEDWYNRVVDACALRPDLKKMRAGDGTMLGEKGRRLSGGQKQRIALARAVYARAPWTLLDDPLSALDAETEAHVFDSLFGAAGLLKNRAVLLVTHNIKLLEHAHHILVLNEGKIQYQGNLNEITQAGYDLNSRLALPDGGISEEKGRVKVIIEPGEEHVDEQEAEEPAIAQESLGFTPYLFWARNATWVQFVLAVSIIMLGGLVRIGLQAFLRAWADAKGKNQGEWIGAYAGFTAVLLLTNAFGLWQFTTILAAKAGIGLHNAELKGLLAAAPSYIMATSAGRIINRFSQDIFVVDFEFPMAFLNALVQGSILIGSIIYMLIPAPWLTLSLIPLSLFYYGSLTLYVGTSKQLQHLQAASKSPLYTVFSTTLTGLETIRALRVEEHFKKQNDAFLDRSQKPFFYRFGGIRFLRTILSFIAFVVAVGLSALAIGLRHATSPAFLGLALSNLANLSFGLSNLLISMAQAENGSVSISRVHEISNLPAEEETATVMTPMEKGTWPRQGSVKFENLQMRYKSDLDLALRGVSFSIKAGQRVGICGRTGSGKSSLILALFRAMNRSLTAGRISIDETDIQDVPLTQLRESLSLVAQEPFLWHSSLRDNLDPLRELQDSDIWTALKQVGTHDAVSALPDRLDMVVEDGGSFSRGQRQLLCLARVLLRRRKIVILDEASSSLDLETDEKMREVIRSELADCTVIAVAHRLATIIDFDMILVMDEGVVVESGTPRELLARPTSRFALLAASQGLL</sequence>
<evidence type="ECO:0000313" key="13">
    <source>
        <dbReference type="Proteomes" id="UP000813824"/>
    </source>
</evidence>
<dbReference type="CDD" id="cd03250">
    <property type="entry name" value="ABCC_MRP_domain1"/>
    <property type="match status" value="1"/>
</dbReference>
<dbReference type="InterPro" id="IPR017871">
    <property type="entry name" value="ABC_transporter-like_CS"/>
</dbReference>
<dbReference type="EMBL" id="JAEVFJ010000065">
    <property type="protein sequence ID" value="KAH8077273.1"/>
    <property type="molecule type" value="Genomic_DNA"/>
</dbReference>
<evidence type="ECO:0000313" key="12">
    <source>
        <dbReference type="EMBL" id="KAH8077273.1"/>
    </source>
</evidence>
<reference evidence="12" key="1">
    <citation type="journal article" date="2021" name="New Phytol.">
        <title>Evolutionary innovations through gain and loss of genes in the ectomycorrhizal Boletales.</title>
        <authorList>
            <person name="Wu G."/>
            <person name="Miyauchi S."/>
            <person name="Morin E."/>
            <person name="Kuo A."/>
            <person name="Drula E."/>
            <person name="Varga T."/>
            <person name="Kohler A."/>
            <person name="Feng B."/>
            <person name="Cao Y."/>
            <person name="Lipzen A."/>
            <person name="Daum C."/>
            <person name="Hundley H."/>
            <person name="Pangilinan J."/>
            <person name="Johnson J."/>
            <person name="Barry K."/>
            <person name="LaButti K."/>
            <person name="Ng V."/>
            <person name="Ahrendt S."/>
            <person name="Min B."/>
            <person name="Choi I.G."/>
            <person name="Park H."/>
            <person name="Plett J.M."/>
            <person name="Magnuson J."/>
            <person name="Spatafora J.W."/>
            <person name="Nagy L.G."/>
            <person name="Henrissat B."/>
            <person name="Grigoriev I.V."/>
            <person name="Yang Z.L."/>
            <person name="Xu J."/>
            <person name="Martin F.M."/>
        </authorList>
    </citation>
    <scope>NUCLEOTIDE SEQUENCE</scope>
    <source>
        <strain evidence="12">KKN 215</strain>
    </source>
</reference>
<dbReference type="FunFam" id="3.40.50.300:FF:000838">
    <property type="entry name" value="ABC multidrug transporter (Eurofung)"/>
    <property type="match status" value="1"/>
</dbReference>
<feature type="domain" description="ABC transmembrane type-1" evidence="11">
    <location>
        <begin position="881"/>
        <end position="1160"/>
    </location>
</feature>
<feature type="transmembrane region" description="Helical" evidence="9">
    <location>
        <begin position="921"/>
        <end position="940"/>
    </location>
</feature>
<dbReference type="InterPro" id="IPR044726">
    <property type="entry name" value="ABCC_6TM_D2"/>
</dbReference>
<feature type="transmembrane region" description="Helical" evidence="9">
    <location>
        <begin position="470"/>
        <end position="498"/>
    </location>
</feature>
<dbReference type="Pfam" id="PF00664">
    <property type="entry name" value="ABC_membrane"/>
    <property type="match status" value="2"/>
</dbReference>
<evidence type="ECO:0000256" key="2">
    <source>
        <dbReference type="ARBA" id="ARBA00022448"/>
    </source>
</evidence>
<dbReference type="PROSITE" id="PS50893">
    <property type="entry name" value="ABC_TRANSPORTER_2"/>
    <property type="match status" value="2"/>
</dbReference>
<keyword evidence="5" id="KW-0067">ATP-binding</keyword>
<dbReference type="GO" id="GO:0016020">
    <property type="term" value="C:membrane"/>
    <property type="evidence" value="ECO:0007669"/>
    <property type="project" value="UniProtKB-SubCell"/>
</dbReference>
<dbReference type="Gene3D" id="3.40.50.300">
    <property type="entry name" value="P-loop containing nucleotide triphosphate hydrolases"/>
    <property type="match status" value="2"/>
</dbReference>
<dbReference type="SUPFAM" id="SSF90123">
    <property type="entry name" value="ABC transporter transmembrane region"/>
    <property type="match status" value="2"/>
</dbReference>
<proteinExistence type="predicted"/>
<evidence type="ECO:0000256" key="3">
    <source>
        <dbReference type="ARBA" id="ARBA00022692"/>
    </source>
</evidence>
<keyword evidence="7 9" id="KW-0472">Membrane</keyword>
<dbReference type="InterPro" id="IPR011527">
    <property type="entry name" value="ABC1_TM_dom"/>
</dbReference>